<dbReference type="InterPro" id="IPR002110">
    <property type="entry name" value="Ankyrin_rpt"/>
</dbReference>
<feature type="repeat" description="ANK" evidence="3">
    <location>
        <begin position="1"/>
        <end position="33"/>
    </location>
</feature>
<evidence type="ECO:0000256" key="1">
    <source>
        <dbReference type="ARBA" id="ARBA00022737"/>
    </source>
</evidence>
<feature type="compositionally biased region" description="Acidic residues" evidence="4">
    <location>
        <begin position="112"/>
        <end position="124"/>
    </location>
</feature>
<evidence type="ECO:0000313" key="5">
    <source>
        <dbReference type="Proteomes" id="UP000515202"/>
    </source>
</evidence>
<accession>A0A6P6C566</accession>
<keyword evidence="1" id="KW-0677">Repeat</keyword>
<dbReference type="AlphaFoldDB" id="A0A6P6C566"/>
<dbReference type="InterPro" id="IPR051165">
    <property type="entry name" value="Multifunctional_ANK_Repeat"/>
</dbReference>
<proteinExistence type="predicted"/>
<dbReference type="PANTHER" id="PTHR24123:SF71">
    <property type="entry name" value="ANKYRIN 1, ERYTHROCYTIC A ISOFORM X1"/>
    <property type="match status" value="1"/>
</dbReference>
<reference evidence="6" key="1">
    <citation type="submission" date="2025-08" db="UniProtKB">
        <authorList>
            <consortium name="RefSeq"/>
        </authorList>
    </citation>
    <scope>IDENTIFICATION</scope>
    <source>
        <tissue evidence="6">Kidney</tissue>
    </source>
</reference>
<dbReference type="GeneID" id="105310415"/>
<feature type="repeat" description="ANK" evidence="3">
    <location>
        <begin position="34"/>
        <end position="66"/>
    </location>
</feature>
<dbReference type="Pfam" id="PF12796">
    <property type="entry name" value="Ank_2"/>
    <property type="match status" value="1"/>
</dbReference>
<protein>
    <submittedName>
        <fullName evidence="6">Ankyrin-1-like</fullName>
    </submittedName>
</protein>
<sequence length="153" mass="16773">MGYTPLHMASHYGNIKLVKFLLQHQANVNAKTKLGYSPLYQAAQQGHTDIVTLLLKNGASPNEVSSDGATPLAIAKHLGYISVTDVLKVVTDEPSIALVSDKHWMSFPETVDEIPDVSEDEGEELVGSKAEKDSRDVDEEKELLDFVPKLDQV</sequence>
<dbReference type="OrthoDB" id="20872at2759"/>
<dbReference type="Gene3D" id="1.25.40.20">
    <property type="entry name" value="Ankyrin repeat-containing domain"/>
    <property type="match status" value="1"/>
</dbReference>
<dbReference type="Proteomes" id="UP000515202">
    <property type="component" value="Unplaced"/>
</dbReference>
<dbReference type="KEGG" id="pvp:105310415"/>
<evidence type="ECO:0000256" key="2">
    <source>
        <dbReference type="ARBA" id="ARBA00023043"/>
    </source>
</evidence>
<keyword evidence="2 3" id="KW-0040">ANK repeat</keyword>
<evidence type="ECO:0000313" key="6">
    <source>
        <dbReference type="RefSeq" id="XP_023382489.1"/>
    </source>
</evidence>
<feature type="region of interest" description="Disordered" evidence="4">
    <location>
        <begin position="112"/>
        <end position="141"/>
    </location>
</feature>
<dbReference type="PROSITE" id="PS50297">
    <property type="entry name" value="ANK_REP_REGION"/>
    <property type="match status" value="2"/>
</dbReference>
<name>A0A6P6C566_PTEVA</name>
<dbReference type="SUPFAM" id="SSF48403">
    <property type="entry name" value="Ankyrin repeat"/>
    <property type="match status" value="1"/>
</dbReference>
<organism evidence="5 6">
    <name type="scientific">Pteropus vampyrus</name>
    <name type="common">Large flying fox</name>
    <dbReference type="NCBI Taxonomy" id="132908"/>
    <lineage>
        <taxon>Eukaryota</taxon>
        <taxon>Metazoa</taxon>
        <taxon>Chordata</taxon>
        <taxon>Craniata</taxon>
        <taxon>Vertebrata</taxon>
        <taxon>Euteleostomi</taxon>
        <taxon>Mammalia</taxon>
        <taxon>Eutheria</taxon>
        <taxon>Laurasiatheria</taxon>
        <taxon>Chiroptera</taxon>
        <taxon>Yinpterochiroptera</taxon>
        <taxon>Pteropodoidea</taxon>
        <taxon>Pteropodidae</taxon>
        <taxon>Pteropodinae</taxon>
        <taxon>Pteropus</taxon>
    </lineage>
</organism>
<evidence type="ECO:0000256" key="4">
    <source>
        <dbReference type="SAM" id="MobiDB-lite"/>
    </source>
</evidence>
<feature type="non-terminal residue" evidence="6">
    <location>
        <position position="1"/>
    </location>
</feature>
<dbReference type="PRINTS" id="PR01415">
    <property type="entry name" value="ANKYRIN"/>
</dbReference>
<evidence type="ECO:0000256" key="3">
    <source>
        <dbReference type="PROSITE-ProRule" id="PRU00023"/>
    </source>
</evidence>
<dbReference type="SMART" id="SM00248">
    <property type="entry name" value="ANK"/>
    <property type="match status" value="2"/>
</dbReference>
<dbReference type="PROSITE" id="PS50088">
    <property type="entry name" value="ANK_REPEAT"/>
    <property type="match status" value="2"/>
</dbReference>
<dbReference type="PANTHER" id="PTHR24123">
    <property type="entry name" value="ANKYRIN REPEAT-CONTAINING"/>
    <property type="match status" value="1"/>
</dbReference>
<keyword evidence="5" id="KW-1185">Reference proteome</keyword>
<gene>
    <name evidence="6" type="primary">LOC105310415</name>
</gene>
<dbReference type="RefSeq" id="XP_023382489.1">
    <property type="nucleotide sequence ID" value="XM_023526721.1"/>
</dbReference>
<dbReference type="InterPro" id="IPR036770">
    <property type="entry name" value="Ankyrin_rpt-contain_sf"/>
</dbReference>